<sequence>MLLTGCAAPASTVPESSEEQSRVSLRNDGAEAKLVLVELETSQARTDALREIADKYEADFPKTEIEIITLKNAQELEARLSAGGQTDLLELHSGWVPAYVEKGMLTDIKPYMEVWDEWYSLSAAAKQGARCMGEEHVYLLPASTSQDALYYRKDWFESYNDAHPESTLLVPRVWEEVEKAAAALSDQGAGLAVAGKDRLVDYMDSVVWSSVNVGRMVDISAAYFSRGFEGKSIFSLEQAQKGMSQFVSVFSQAVPAEALQWEEAEAAEAFQQGKTALLLAGEDVYPFLEENMEEGEWGVAAYPRGGAGLAVFSDDFAGWGVSAASASTETAVHFLCFLSNADNNTHLSKVTDTTPVHLTSYELDDFFLEGKRAVYTEMMKRSDWYQFASEPQRYEAYSGYRQEANDKLRDLLSGKMTQQDLLSWLGEYWDSAYAQEGKKW</sequence>
<proteinExistence type="predicted"/>
<keyword evidence="3" id="KW-1185">Reference proteome</keyword>
<dbReference type="Proteomes" id="UP001524473">
    <property type="component" value="Unassembled WGS sequence"/>
</dbReference>
<dbReference type="GeneID" id="90532024"/>
<dbReference type="InterPro" id="IPR006059">
    <property type="entry name" value="SBP"/>
</dbReference>
<comment type="caution">
    <text evidence="2">The sequence shown here is derived from an EMBL/GenBank/DDBJ whole genome shotgun (WGS) entry which is preliminary data.</text>
</comment>
<dbReference type="InterPro" id="IPR050490">
    <property type="entry name" value="Bact_solute-bd_prot1"/>
</dbReference>
<dbReference type="SUPFAM" id="SSF53850">
    <property type="entry name" value="Periplasmic binding protein-like II"/>
    <property type="match status" value="1"/>
</dbReference>
<dbReference type="Gene3D" id="3.40.190.10">
    <property type="entry name" value="Periplasmic binding protein-like II"/>
    <property type="match status" value="1"/>
</dbReference>
<dbReference type="Pfam" id="PF13416">
    <property type="entry name" value="SBP_bac_8"/>
    <property type="match status" value="1"/>
</dbReference>
<protein>
    <submittedName>
        <fullName evidence="2">Extracellular solute-binding protein</fullName>
    </submittedName>
</protein>
<reference evidence="2 3" key="1">
    <citation type="submission" date="2022-06" db="EMBL/GenBank/DDBJ databases">
        <title>Isolation of gut microbiota from human fecal samples.</title>
        <authorList>
            <person name="Pamer E.G."/>
            <person name="Barat B."/>
            <person name="Waligurski E."/>
            <person name="Medina S."/>
            <person name="Paddock L."/>
            <person name="Mostad J."/>
        </authorList>
    </citation>
    <scope>NUCLEOTIDE SEQUENCE [LARGE SCALE GENOMIC DNA]</scope>
    <source>
        <strain evidence="2 3">DFI.9.73</strain>
    </source>
</reference>
<dbReference type="PANTHER" id="PTHR43649:SF14">
    <property type="entry name" value="BLR3389 PROTEIN"/>
    <property type="match status" value="1"/>
</dbReference>
<evidence type="ECO:0000313" key="3">
    <source>
        <dbReference type="Proteomes" id="UP001524473"/>
    </source>
</evidence>
<name>A0ABT1RYM1_9FIRM</name>
<feature type="region of interest" description="Disordered" evidence="1">
    <location>
        <begin position="1"/>
        <end position="22"/>
    </location>
</feature>
<organism evidence="2 3">
    <name type="scientific">Neglectibacter timonensis</name>
    <dbReference type="NCBI Taxonomy" id="1776382"/>
    <lineage>
        <taxon>Bacteria</taxon>
        <taxon>Bacillati</taxon>
        <taxon>Bacillota</taxon>
        <taxon>Clostridia</taxon>
        <taxon>Eubacteriales</taxon>
        <taxon>Oscillospiraceae</taxon>
        <taxon>Neglectibacter</taxon>
    </lineage>
</organism>
<gene>
    <name evidence="2" type="ORF">NE695_07650</name>
</gene>
<dbReference type="PANTHER" id="PTHR43649">
    <property type="entry name" value="ARABINOSE-BINDING PROTEIN-RELATED"/>
    <property type="match status" value="1"/>
</dbReference>
<dbReference type="RefSeq" id="WP_066862811.1">
    <property type="nucleotide sequence ID" value="NZ_CABKVV010000013.1"/>
</dbReference>
<evidence type="ECO:0000313" key="2">
    <source>
        <dbReference type="EMBL" id="MCQ4839785.1"/>
    </source>
</evidence>
<evidence type="ECO:0000256" key="1">
    <source>
        <dbReference type="SAM" id="MobiDB-lite"/>
    </source>
</evidence>
<dbReference type="EMBL" id="JANFZH010000014">
    <property type="protein sequence ID" value="MCQ4839785.1"/>
    <property type="molecule type" value="Genomic_DNA"/>
</dbReference>
<accession>A0ABT1RYM1</accession>